<accession>A0AAV3ZJM8</accession>
<sequence length="100" mass="11776">MDHLDEFLKMLFEIKSSGATLTTAVKMLLRGVSYVMDYVDGLMVHFPTWEDHLRTLKELFRRLQWANFTVRPTKYMLGARTMTSLITGLEREQSAFRKRT</sequence>
<comment type="caution">
    <text evidence="1">The sequence shown here is derived from an EMBL/GenBank/DDBJ whole genome shotgun (WGS) entry which is preliminary data.</text>
</comment>
<name>A0AAV3ZJM8_9GAST</name>
<gene>
    <name evidence="1" type="ORF">PoB_002125700</name>
</gene>
<dbReference type="Gene3D" id="3.30.70.270">
    <property type="match status" value="1"/>
</dbReference>
<dbReference type="Proteomes" id="UP000735302">
    <property type="component" value="Unassembled WGS sequence"/>
</dbReference>
<proteinExistence type="predicted"/>
<protein>
    <submittedName>
        <fullName evidence="1">Zinc finger protein</fullName>
    </submittedName>
</protein>
<dbReference type="InterPro" id="IPR043128">
    <property type="entry name" value="Rev_trsase/Diguanyl_cyclase"/>
</dbReference>
<keyword evidence="2" id="KW-1185">Reference proteome</keyword>
<organism evidence="1 2">
    <name type="scientific">Plakobranchus ocellatus</name>
    <dbReference type="NCBI Taxonomy" id="259542"/>
    <lineage>
        <taxon>Eukaryota</taxon>
        <taxon>Metazoa</taxon>
        <taxon>Spiralia</taxon>
        <taxon>Lophotrochozoa</taxon>
        <taxon>Mollusca</taxon>
        <taxon>Gastropoda</taxon>
        <taxon>Heterobranchia</taxon>
        <taxon>Euthyneura</taxon>
        <taxon>Panpulmonata</taxon>
        <taxon>Sacoglossa</taxon>
        <taxon>Placobranchoidea</taxon>
        <taxon>Plakobranchidae</taxon>
        <taxon>Plakobranchus</taxon>
    </lineage>
</organism>
<dbReference type="AlphaFoldDB" id="A0AAV3ZJM8"/>
<dbReference type="SUPFAM" id="SSF56672">
    <property type="entry name" value="DNA/RNA polymerases"/>
    <property type="match status" value="1"/>
</dbReference>
<dbReference type="InterPro" id="IPR043502">
    <property type="entry name" value="DNA/RNA_pol_sf"/>
</dbReference>
<reference evidence="1 2" key="1">
    <citation type="journal article" date="2021" name="Elife">
        <title>Chloroplast acquisition without the gene transfer in kleptoplastic sea slugs, Plakobranchus ocellatus.</title>
        <authorList>
            <person name="Maeda T."/>
            <person name="Takahashi S."/>
            <person name="Yoshida T."/>
            <person name="Shimamura S."/>
            <person name="Takaki Y."/>
            <person name="Nagai Y."/>
            <person name="Toyoda A."/>
            <person name="Suzuki Y."/>
            <person name="Arimoto A."/>
            <person name="Ishii H."/>
            <person name="Satoh N."/>
            <person name="Nishiyama T."/>
            <person name="Hasebe M."/>
            <person name="Maruyama T."/>
            <person name="Minagawa J."/>
            <person name="Obokata J."/>
            <person name="Shigenobu S."/>
        </authorList>
    </citation>
    <scope>NUCLEOTIDE SEQUENCE [LARGE SCALE GENOMIC DNA]</scope>
</reference>
<dbReference type="EMBL" id="BLXT01002468">
    <property type="protein sequence ID" value="GFN94751.1"/>
    <property type="molecule type" value="Genomic_DNA"/>
</dbReference>
<evidence type="ECO:0000313" key="2">
    <source>
        <dbReference type="Proteomes" id="UP000735302"/>
    </source>
</evidence>
<evidence type="ECO:0000313" key="1">
    <source>
        <dbReference type="EMBL" id="GFN94751.1"/>
    </source>
</evidence>